<dbReference type="PATRIC" id="fig|1441923.3.peg.2730"/>
<dbReference type="SUPFAM" id="SSF89796">
    <property type="entry name" value="CoA-transferase family III (CaiB/BaiF)"/>
    <property type="match status" value="1"/>
</dbReference>
<accession>A0A0M8PGK7</accession>
<dbReference type="InterPro" id="IPR044855">
    <property type="entry name" value="CoA-Trfase_III_dom3_sf"/>
</dbReference>
<reference evidence="2" key="2">
    <citation type="submission" date="2015-01" db="EMBL/GenBank/DDBJ databases">
        <title>Draft genome sequence of potential hydrocarbon metabolising strain of Rhodococcus rhodochrous.</title>
        <authorList>
            <person name="Aggarwal R.K."/>
            <person name="Dawar C."/>
        </authorList>
    </citation>
    <scope>NUCLEOTIDE SEQUENCE [LARGE SCALE GENOMIC DNA]</scope>
    <source>
        <strain evidence="2">KG-21</strain>
    </source>
</reference>
<dbReference type="PANTHER" id="PTHR48228">
    <property type="entry name" value="SUCCINYL-COA--D-CITRAMALATE COA-TRANSFERASE"/>
    <property type="match status" value="1"/>
</dbReference>
<proteinExistence type="predicted"/>
<gene>
    <name evidence="1" type="ORF">Z051_12410</name>
</gene>
<dbReference type="PANTHER" id="PTHR48228:SF2">
    <property type="entry name" value="E-CINNAMOYL-COA:R-PHENYLLACTATE COA TRANSFERASE LARGE SUBUNIT"/>
    <property type="match status" value="1"/>
</dbReference>
<dbReference type="Proteomes" id="UP000037712">
    <property type="component" value="Unassembled WGS sequence"/>
</dbReference>
<dbReference type="Gene3D" id="3.40.50.10540">
    <property type="entry name" value="Crotonobetainyl-coa:carnitine coa-transferase, domain 1"/>
    <property type="match status" value="1"/>
</dbReference>
<dbReference type="InterPro" id="IPR050509">
    <property type="entry name" value="CoA-transferase_III"/>
</dbReference>
<dbReference type="InterPro" id="IPR003673">
    <property type="entry name" value="CoA-Trfase_fam_III"/>
</dbReference>
<evidence type="ECO:0000313" key="2">
    <source>
        <dbReference type="Proteomes" id="UP000037712"/>
    </source>
</evidence>
<keyword evidence="1" id="KW-0808">Transferase</keyword>
<organism evidence="1 2">
    <name type="scientific">Rhodococcus rhodochrous KG-21</name>
    <dbReference type="NCBI Taxonomy" id="1441923"/>
    <lineage>
        <taxon>Bacteria</taxon>
        <taxon>Bacillati</taxon>
        <taxon>Actinomycetota</taxon>
        <taxon>Actinomycetes</taxon>
        <taxon>Mycobacteriales</taxon>
        <taxon>Nocardiaceae</taxon>
        <taxon>Rhodococcus</taxon>
    </lineage>
</organism>
<evidence type="ECO:0000313" key="1">
    <source>
        <dbReference type="EMBL" id="KOS55916.1"/>
    </source>
</evidence>
<dbReference type="Pfam" id="PF02515">
    <property type="entry name" value="CoA_transf_3"/>
    <property type="match status" value="1"/>
</dbReference>
<dbReference type="RefSeq" id="WP_054373011.1">
    <property type="nucleotide sequence ID" value="NZ_AZYO01000028.1"/>
</dbReference>
<name>A0A0M8PGK7_RHORH</name>
<protein>
    <submittedName>
        <fullName evidence="1">CoA-transferase</fullName>
    </submittedName>
</protein>
<comment type="caution">
    <text evidence="1">The sequence shown here is derived from an EMBL/GenBank/DDBJ whole genome shotgun (WGS) entry which is preliminary data.</text>
</comment>
<reference evidence="1 2" key="1">
    <citation type="journal article" date="2015" name="Genome Announc.">
        <title>Draft Genome Sequence of Rhodococcus rhodochrous Strain KG-21, a Soil Isolate from Oil Fields of Krishna-Godavari Basin, India.</title>
        <authorList>
            <person name="Dawar C."/>
            <person name="Aggarwal R.K."/>
        </authorList>
    </citation>
    <scope>NUCLEOTIDE SEQUENCE [LARGE SCALE GENOMIC DNA]</scope>
    <source>
        <strain evidence="1 2">KG-21</strain>
    </source>
</reference>
<dbReference type="AlphaFoldDB" id="A0A0M8PGK7"/>
<dbReference type="EMBL" id="AZYO01000028">
    <property type="protein sequence ID" value="KOS55916.1"/>
    <property type="molecule type" value="Genomic_DNA"/>
</dbReference>
<dbReference type="Gene3D" id="3.30.1540.10">
    <property type="entry name" value="formyl-coa transferase, domain 3"/>
    <property type="match status" value="1"/>
</dbReference>
<sequence length="405" mass="43975">MTKVMNGIKVVEVALYAFVPSAGAILSDWGADVIKVEHSDFGDPMRTTAAWGVPGDVDGMSGLWEINNRGKRAIALDIATPQGREVLMKLVETADVFSTNFLPDARAKLGIDVDDIMARNPRIVYARGTAQGVAGPDSEKGGFDGITYWARSGAAGSIAPDDLEWPANMPGPAFGDVQSGMALAGGIAAGLLHRERTGEGIVVDTSLFAVGAWAMQATIAGAQLIGAAELPYPDRSAPVNPVSNIYRTSDGRYIHLALLQSQKYWPGLCEAIGRPDLIDDPRYATFEDRARNTRECTAELTDVFRSRTLAEWTDILGKQEGQWDVFRKPLDVLTDPQAIANEYVRTVEYEDGRTLDLVTAPMRFGNEAPVLTRAPQHGEHTEEVLLEHGLDWDQIVQLKIDGAIK</sequence>
<dbReference type="GO" id="GO:0016740">
    <property type="term" value="F:transferase activity"/>
    <property type="evidence" value="ECO:0007669"/>
    <property type="project" value="UniProtKB-KW"/>
</dbReference>
<dbReference type="InterPro" id="IPR023606">
    <property type="entry name" value="CoA-Trfase_III_dom_1_sf"/>
</dbReference>